<gene>
    <name evidence="2" type="ORF">OS493_016791</name>
</gene>
<evidence type="ECO:0000313" key="3">
    <source>
        <dbReference type="Proteomes" id="UP001163046"/>
    </source>
</evidence>
<evidence type="ECO:0000256" key="1">
    <source>
        <dbReference type="SAM" id="MobiDB-lite"/>
    </source>
</evidence>
<keyword evidence="3" id="KW-1185">Reference proteome</keyword>
<dbReference type="AlphaFoldDB" id="A0A9W9Z0P3"/>
<dbReference type="OrthoDB" id="10628637at2759"/>
<dbReference type="EMBL" id="MU826834">
    <property type="protein sequence ID" value="KAJ7372865.1"/>
    <property type="molecule type" value="Genomic_DNA"/>
</dbReference>
<reference evidence="2" key="1">
    <citation type="submission" date="2023-01" db="EMBL/GenBank/DDBJ databases">
        <title>Genome assembly of the deep-sea coral Lophelia pertusa.</title>
        <authorList>
            <person name="Herrera S."/>
            <person name="Cordes E."/>
        </authorList>
    </citation>
    <scope>NUCLEOTIDE SEQUENCE</scope>
    <source>
        <strain evidence="2">USNM1676648</strain>
        <tissue evidence="2">Polyp</tissue>
    </source>
</reference>
<sequence>METKSDELRERAEARLEKDVRRVTISPVPRSPRADYRDRNGNLLDPNCFSKRSVASRSSSRQDQEVRCARLLPLEEPENVGRSLKKKFTVFTLHHAVVPPKQHEIEFTGNVICRFREVVCCNGFWRNLNRKRRKDKTSDVRSRAAHRIRHRNSLQSSDSETGRGTNNPRGKQSHERCGHTCHSNSRKSRGWFSWLFHSESDISDSDSFIGTCRHGYGIYLSRSGTYYELACEVCTRRWSASSASSDDGTIKFRSGSGSDSFNTADEWLIEDDIGNIIPDYRDHESKMYEALLKMDFCTGGNSYY</sequence>
<protein>
    <submittedName>
        <fullName evidence="2">Uncharacterized protein</fullName>
    </submittedName>
</protein>
<name>A0A9W9Z0P3_9CNID</name>
<organism evidence="2 3">
    <name type="scientific">Desmophyllum pertusum</name>
    <dbReference type="NCBI Taxonomy" id="174260"/>
    <lineage>
        <taxon>Eukaryota</taxon>
        <taxon>Metazoa</taxon>
        <taxon>Cnidaria</taxon>
        <taxon>Anthozoa</taxon>
        <taxon>Hexacorallia</taxon>
        <taxon>Scleractinia</taxon>
        <taxon>Caryophylliina</taxon>
        <taxon>Caryophylliidae</taxon>
        <taxon>Desmophyllum</taxon>
    </lineage>
</organism>
<feature type="region of interest" description="Disordered" evidence="1">
    <location>
        <begin position="135"/>
        <end position="186"/>
    </location>
</feature>
<feature type="compositionally biased region" description="Basic residues" evidence="1">
    <location>
        <begin position="143"/>
        <end position="152"/>
    </location>
</feature>
<accession>A0A9W9Z0P3</accession>
<feature type="compositionally biased region" description="Polar residues" evidence="1">
    <location>
        <begin position="153"/>
        <end position="170"/>
    </location>
</feature>
<evidence type="ECO:0000313" key="2">
    <source>
        <dbReference type="EMBL" id="KAJ7372865.1"/>
    </source>
</evidence>
<dbReference type="Proteomes" id="UP001163046">
    <property type="component" value="Unassembled WGS sequence"/>
</dbReference>
<proteinExistence type="predicted"/>
<comment type="caution">
    <text evidence="2">The sequence shown here is derived from an EMBL/GenBank/DDBJ whole genome shotgun (WGS) entry which is preliminary data.</text>
</comment>